<dbReference type="EMBL" id="VEWN01000013">
    <property type="protein sequence ID" value="KAA1053887.1"/>
    <property type="molecule type" value="Genomic_DNA"/>
</dbReference>
<evidence type="ECO:0000313" key="2">
    <source>
        <dbReference type="Proteomes" id="UP000325333"/>
    </source>
</evidence>
<protein>
    <submittedName>
        <fullName evidence="1">Uncharacterized protein</fullName>
    </submittedName>
</protein>
<gene>
    <name evidence="1" type="ORF">FH063_002469</name>
</gene>
<accession>A0A5B0KMI4</accession>
<organism evidence="1 2">
    <name type="scientific">Azospirillum argentinense</name>
    <dbReference type="NCBI Taxonomy" id="2970906"/>
    <lineage>
        <taxon>Bacteria</taxon>
        <taxon>Pseudomonadati</taxon>
        <taxon>Pseudomonadota</taxon>
        <taxon>Alphaproteobacteria</taxon>
        <taxon>Rhodospirillales</taxon>
        <taxon>Azospirillaceae</taxon>
        <taxon>Azospirillum</taxon>
    </lineage>
</organism>
<dbReference type="AlphaFoldDB" id="A0A5B0KMI4"/>
<comment type="caution">
    <text evidence="1">The sequence shown here is derived from an EMBL/GenBank/DDBJ whole genome shotgun (WGS) entry which is preliminary data.</text>
</comment>
<sequence length="72" mass="7669">MSMDSSNSAALKGRAAGREAATRIFTFDDITEMSAAALRSAGVTAIRQLPDAHYARYYPSFRLRDNGAGGIA</sequence>
<name>A0A5B0KMI4_9PROT</name>
<reference evidence="1 2" key="1">
    <citation type="submission" date="2019-07" db="EMBL/GenBank/DDBJ databases">
        <title>Genome sequencing of the stress-tolerant strain Azospirillum brasilense Az19.</title>
        <authorList>
            <person name="Maroniche G.A."/>
            <person name="Garcia J.E."/>
            <person name="Pagnussat L."/>
            <person name="Amenta M."/>
            <person name="Creus C.M."/>
        </authorList>
    </citation>
    <scope>NUCLEOTIDE SEQUENCE [LARGE SCALE GENOMIC DNA]</scope>
    <source>
        <strain evidence="1 2">Az19</strain>
    </source>
</reference>
<dbReference type="Proteomes" id="UP000325333">
    <property type="component" value="Unassembled WGS sequence"/>
</dbReference>
<proteinExistence type="predicted"/>
<evidence type="ECO:0000313" key="1">
    <source>
        <dbReference type="EMBL" id="KAA1053887.1"/>
    </source>
</evidence>
<dbReference type="RefSeq" id="WP_149650995.1">
    <property type="nucleotide sequence ID" value="NZ_VEWN01000013.1"/>
</dbReference>